<dbReference type="PANTHER" id="PTHR43409:SF7">
    <property type="entry name" value="BLL1977 PROTEIN"/>
    <property type="match status" value="1"/>
</dbReference>
<dbReference type="InterPro" id="IPR058240">
    <property type="entry name" value="rSAM_sf"/>
</dbReference>
<dbReference type="SFLD" id="SFLDG01082">
    <property type="entry name" value="B12-binding_domain_containing"/>
    <property type="match status" value="1"/>
</dbReference>
<dbReference type="GO" id="GO:0003824">
    <property type="term" value="F:catalytic activity"/>
    <property type="evidence" value="ECO:0007669"/>
    <property type="project" value="InterPro"/>
</dbReference>
<reference evidence="9 10" key="1">
    <citation type="journal article" date="2016" name="Nat. Commun.">
        <title>Thousands of microbial genomes shed light on interconnected biogeochemical processes in an aquifer system.</title>
        <authorList>
            <person name="Anantharaman K."/>
            <person name="Brown C.T."/>
            <person name="Hug L.A."/>
            <person name="Sharon I."/>
            <person name="Castelle C.J."/>
            <person name="Probst A.J."/>
            <person name="Thomas B.C."/>
            <person name="Singh A."/>
            <person name="Wilkins M.J."/>
            <person name="Karaoz U."/>
            <person name="Brodie E.L."/>
            <person name="Williams K.H."/>
            <person name="Hubbard S.S."/>
            <person name="Banfield J.F."/>
        </authorList>
    </citation>
    <scope>NUCLEOTIDE SEQUENCE [LARGE SCALE GENOMIC DNA]</scope>
</reference>
<gene>
    <name evidence="9" type="ORF">A2161_05555</name>
</gene>
<dbReference type="InterPro" id="IPR051198">
    <property type="entry name" value="BchE-like"/>
</dbReference>
<evidence type="ECO:0000256" key="4">
    <source>
        <dbReference type="ARBA" id="ARBA00022691"/>
    </source>
</evidence>
<evidence type="ECO:0000256" key="6">
    <source>
        <dbReference type="ARBA" id="ARBA00023004"/>
    </source>
</evidence>
<dbReference type="PROSITE" id="PS51918">
    <property type="entry name" value="RADICAL_SAM"/>
    <property type="match status" value="1"/>
</dbReference>
<organism evidence="9 10">
    <name type="scientific">Candidatus Schekmanbacteria bacterium RBG_13_48_7</name>
    <dbReference type="NCBI Taxonomy" id="1817878"/>
    <lineage>
        <taxon>Bacteria</taxon>
        <taxon>Candidatus Schekmaniibacteriota</taxon>
    </lineage>
</organism>
<dbReference type="GO" id="GO:0051539">
    <property type="term" value="F:4 iron, 4 sulfur cluster binding"/>
    <property type="evidence" value="ECO:0007669"/>
    <property type="project" value="UniProtKB-KW"/>
</dbReference>
<keyword evidence="3" id="KW-0808">Transferase</keyword>
<sequence length="351" mass="40541">MQECQEIDIGVLGEGEYTLLEICRKFENGESMLRIPGTIVRSNNTIEFNSPRELEKDIDNFPIPDRGLFGDLHRYSHTPFRGSKFTVSMISSRGCPFSCAYCDQSIFGRTWRGHSPERVIEEIELIKKNFGANFISFEDDNFLLDKKRSMEFCGLLKQRNTGIEWGCSVRINSLDDKILDAMKSAGCRVIYIGIETGTSRILEILNRNISLDQVREGVKRVKSKGIKIYGSFILGFPGETLDEIMHTIDFSLELPLDGVSYFLFTPYPNIKLREMALKNGSVSQNWADYSTHPGRLPYIPNDIAEKELLKLQMLAYRKFFLRWVYMRKHLPMIFRLSFLKQAIPMIKKLIR</sequence>
<comment type="caution">
    <text evidence="9">The sequence shown here is derived from an EMBL/GenBank/DDBJ whole genome shotgun (WGS) entry which is preliminary data.</text>
</comment>
<feature type="domain" description="Radical SAM core" evidence="8">
    <location>
        <begin position="81"/>
        <end position="321"/>
    </location>
</feature>
<dbReference type="SUPFAM" id="SSF102114">
    <property type="entry name" value="Radical SAM enzymes"/>
    <property type="match status" value="1"/>
</dbReference>
<evidence type="ECO:0000256" key="7">
    <source>
        <dbReference type="ARBA" id="ARBA00023014"/>
    </source>
</evidence>
<keyword evidence="7" id="KW-0411">Iron-sulfur</keyword>
<keyword evidence="4" id="KW-0949">S-adenosyl-L-methionine</keyword>
<name>A0A1F7S4Q8_9BACT</name>
<proteinExistence type="predicted"/>
<dbReference type="Pfam" id="PF04055">
    <property type="entry name" value="Radical_SAM"/>
    <property type="match status" value="1"/>
</dbReference>
<dbReference type="AlphaFoldDB" id="A0A1F7S4Q8"/>
<dbReference type="PANTHER" id="PTHR43409">
    <property type="entry name" value="ANAEROBIC MAGNESIUM-PROTOPORPHYRIN IX MONOMETHYL ESTER CYCLASE-RELATED"/>
    <property type="match status" value="1"/>
</dbReference>
<keyword evidence="6" id="KW-0408">Iron</keyword>
<dbReference type="SFLD" id="SFLDS00029">
    <property type="entry name" value="Radical_SAM"/>
    <property type="match status" value="1"/>
</dbReference>
<evidence type="ECO:0000256" key="3">
    <source>
        <dbReference type="ARBA" id="ARBA00022679"/>
    </source>
</evidence>
<evidence type="ECO:0000313" key="10">
    <source>
        <dbReference type="Proteomes" id="UP000179266"/>
    </source>
</evidence>
<dbReference type="Gene3D" id="3.80.30.20">
    <property type="entry name" value="tm_1862 like domain"/>
    <property type="match status" value="1"/>
</dbReference>
<evidence type="ECO:0000256" key="5">
    <source>
        <dbReference type="ARBA" id="ARBA00022723"/>
    </source>
</evidence>
<accession>A0A1F7S4Q8</accession>
<keyword evidence="5" id="KW-0479">Metal-binding</keyword>
<dbReference type="GO" id="GO:0046872">
    <property type="term" value="F:metal ion binding"/>
    <property type="evidence" value="ECO:0007669"/>
    <property type="project" value="UniProtKB-KW"/>
</dbReference>
<comment type="cofactor">
    <cofactor evidence="1">
        <name>[4Fe-4S] cluster</name>
        <dbReference type="ChEBI" id="CHEBI:49883"/>
    </cofactor>
</comment>
<dbReference type="CDD" id="cd01335">
    <property type="entry name" value="Radical_SAM"/>
    <property type="match status" value="1"/>
</dbReference>
<evidence type="ECO:0000256" key="1">
    <source>
        <dbReference type="ARBA" id="ARBA00001966"/>
    </source>
</evidence>
<dbReference type="InterPro" id="IPR006638">
    <property type="entry name" value="Elp3/MiaA/NifB-like_rSAM"/>
</dbReference>
<dbReference type="SFLD" id="SFLDG01123">
    <property type="entry name" value="methyltransferase_(Class_B)"/>
    <property type="match status" value="1"/>
</dbReference>
<protein>
    <recommendedName>
        <fullName evidence="8">Radical SAM core domain-containing protein</fullName>
    </recommendedName>
</protein>
<dbReference type="SMART" id="SM00729">
    <property type="entry name" value="Elp3"/>
    <property type="match status" value="1"/>
</dbReference>
<evidence type="ECO:0000256" key="2">
    <source>
        <dbReference type="ARBA" id="ARBA00022603"/>
    </source>
</evidence>
<keyword evidence="2" id="KW-0489">Methyltransferase</keyword>
<dbReference type="InterPro" id="IPR023404">
    <property type="entry name" value="rSAM_horseshoe"/>
</dbReference>
<evidence type="ECO:0000259" key="8">
    <source>
        <dbReference type="PROSITE" id="PS51918"/>
    </source>
</evidence>
<dbReference type="Proteomes" id="UP000179266">
    <property type="component" value="Unassembled WGS sequence"/>
</dbReference>
<dbReference type="InterPro" id="IPR007197">
    <property type="entry name" value="rSAM"/>
</dbReference>
<evidence type="ECO:0000313" key="9">
    <source>
        <dbReference type="EMBL" id="OGL48721.1"/>
    </source>
</evidence>
<dbReference type="EMBL" id="MGDD01000032">
    <property type="protein sequence ID" value="OGL48721.1"/>
    <property type="molecule type" value="Genomic_DNA"/>
</dbReference>
<dbReference type="InterPro" id="IPR034466">
    <property type="entry name" value="Methyltransferase_Class_B"/>
</dbReference>